<reference evidence="1" key="1">
    <citation type="journal article" date="2023" name="Nat. Commun.">
        <title>Diploid and tetraploid genomes of Acorus and the evolution of monocots.</title>
        <authorList>
            <person name="Ma L."/>
            <person name="Liu K.W."/>
            <person name="Li Z."/>
            <person name="Hsiao Y.Y."/>
            <person name="Qi Y."/>
            <person name="Fu T."/>
            <person name="Tang G.D."/>
            <person name="Zhang D."/>
            <person name="Sun W.H."/>
            <person name="Liu D.K."/>
            <person name="Li Y."/>
            <person name="Chen G.Z."/>
            <person name="Liu X.D."/>
            <person name="Liao X.Y."/>
            <person name="Jiang Y.T."/>
            <person name="Yu X."/>
            <person name="Hao Y."/>
            <person name="Huang J."/>
            <person name="Zhao X.W."/>
            <person name="Ke S."/>
            <person name="Chen Y.Y."/>
            <person name="Wu W.L."/>
            <person name="Hsu J.L."/>
            <person name="Lin Y.F."/>
            <person name="Huang M.D."/>
            <person name="Li C.Y."/>
            <person name="Huang L."/>
            <person name="Wang Z.W."/>
            <person name="Zhao X."/>
            <person name="Zhong W.Y."/>
            <person name="Peng D.H."/>
            <person name="Ahmad S."/>
            <person name="Lan S."/>
            <person name="Zhang J.S."/>
            <person name="Tsai W.C."/>
            <person name="Van de Peer Y."/>
            <person name="Liu Z.J."/>
        </authorList>
    </citation>
    <scope>NUCLEOTIDE SEQUENCE</scope>
    <source>
        <strain evidence="1">CP</strain>
    </source>
</reference>
<organism evidence="1 2">
    <name type="scientific">Acorus calamus</name>
    <name type="common">Sweet flag</name>
    <dbReference type="NCBI Taxonomy" id="4465"/>
    <lineage>
        <taxon>Eukaryota</taxon>
        <taxon>Viridiplantae</taxon>
        <taxon>Streptophyta</taxon>
        <taxon>Embryophyta</taxon>
        <taxon>Tracheophyta</taxon>
        <taxon>Spermatophyta</taxon>
        <taxon>Magnoliopsida</taxon>
        <taxon>Liliopsida</taxon>
        <taxon>Acoraceae</taxon>
        <taxon>Acorus</taxon>
    </lineage>
</organism>
<gene>
    <name evidence="1" type="ORF">QJS10_CPA08g00440</name>
</gene>
<dbReference type="EMBL" id="JAUJYO010000008">
    <property type="protein sequence ID" value="KAK1310916.1"/>
    <property type="molecule type" value="Genomic_DNA"/>
</dbReference>
<evidence type="ECO:0000313" key="1">
    <source>
        <dbReference type="EMBL" id="KAK1310916.1"/>
    </source>
</evidence>
<name>A0AAV9EBN9_ACOCL</name>
<proteinExistence type="predicted"/>
<evidence type="ECO:0000313" key="2">
    <source>
        <dbReference type="Proteomes" id="UP001180020"/>
    </source>
</evidence>
<accession>A0AAV9EBN9</accession>
<comment type="caution">
    <text evidence="1">The sequence shown here is derived from an EMBL/GenBank/DDBJ whole genome shotgun (WGS) entry which is preliminary data.</text>
</comment>
<sequence>MWDLRVRVKKMRMGKKERAMEAPLLLQKLFALPQTFDHVSLFCPIFPMYATAIVADHADVISSKASYL</sequence>
<dbReference type="AlphaFoldDB" id="A0AAV9EBN9"/>
<dbReference type="Proteomes" id="UP001180020">
    <property type="component" value="Unassembled WGS sequence"/>
</dbReference>
<reference evidence="1" key="2">
    <citation type="submission" date="2023-06" db="EMBL/GenBank/DDBJ databases">
        <authorList>
            <person name="Ma L."/>
            <person name="Liu K.-W."/>
            <person name="Li Z."/>
            <person name="Hsiao Y.-Y."/>
            <person name="Qi Y."/>
            <person name="Fu T."/>
            <person name="Tang G."/>
            <person name="Zhang D."/>
            <person name="Sun W.-H."/>
            <person name="Liu D.-K."/>
            <person name="Li Y."/>
            <person name="Chen G.-Z."/>
            <person name="Liu X.-D."/>
            <person name="Liao X.-Y."/>
            <person name="Jiang Y.-T."/>
            <person name="Yu X."/>
            <person name="Hao Y."/>
            <person name="Huang J."/>
            <person name="Zhao X.-W."/>
            <person name="Ke S."/>
            <person name="Chen Y.-Y."/>
            <person name="Wu W.-L."/>
            <person name="Hsu J.-L."/>
            <person name="Lin Y.-F."/>
            <person name="Huang M.-D."/>
            <person name="Li C.-Y."/>
            <person name="Huang L."/>
            <person name="Wang Z.-W."/>
            <person name="Zhao X."/>
            <person name="Zhong W.-Y."/>
            <person name="Peng D.-H."/>
            <person name="Ahmad S."/>
            <person name="Lan S."/>
            <person name="Zhang J.-S."/>
            <person name="Tsai W.-C."/>
            <person name="Van De Peer Y."/>
            <person name="Liu Z.-J."/>
        </authorList>
    </citation>
    <scope>NUCLEOTIDE SEQUENCE</scope>
    <source>
        <strain evidence="1">CP</strain>
        <tissue evidence="1">Leaves</tissue>
    </source>
</reference>
<protein>
    <submittedName>
        <fullName evidence="1">Uncharacterized protein</fullName>
    </submittedName>
</protein>
<keyword evidence="2" id="KW-1185">Reference proteome</keyword>